<gene>
    <name evidence="5" type="primary">RESP18</name>
</gene>
<dbReference type="GeneID" id="109380605"/>
<dbReference type="Proteomes" id="UP000694851">
    <property type="component" value="Unplaced"/>
</dbReference>
<proteinExistence type="predicted"/>
<keyword evidence="2" id="KW-0968">Cytoplasmic vesicle</keyword>
<protein>
    <submittedName>
        <fullName evidence="5">Regulated endocrine-specific protein 18 isoform X1</fullName>
    </submittedName>
</protein>
<evidence type="ECO:0000313" key="5">
    <source>
        <dbReference type="RefSeq" id="XP_019493909.1"/>
    </source>
</evidence>
<keyword evidence="4" id="KW-1185">Reference proteome</keyword>
<dbReference type="GO" id="GO:0030133">
    <property type="term" value="C:transport vesicle"/>
    <property type="evidence" value="ECO:0007669"/>
    <property type="project" value="UniProtKB-SubCell"/>
</dbReference>
<sequence>MPRPLYRPELPLCQAYVIFQHHGQHQASCSFWKDDITQDVMTQKVEHISRLHPQDHWGKSPTAEVNKDQCFTSKVVLKALNKRWPSLSRASLSHPLLWANNLLTD</sequence>
<dbReference type="PANTHER" id="PTHR17314">
    <property type="entry name" value="REGULATED ENDOCRINE SPECIFIC PROTEIN 18"/>
    <property type="match status" value="1"/>
</dbReference>
<dbReference type="KEGG" id="hai:109380605"/>
<evidence type="ECO:0000256" key="2">
    <source>
        <dbReference type="ARBA" id="ARBA00023329"/>
    </source>
</evidence>
<evidence type="ECO:0000313" key="4">
    <source>
        <dbReference type="Proteomes" id="UP000694851"/>
    </source>
</evidence>
<evidence type="ECO:0000256" key="1">
    <source>
        <dbReference type="ARBA" id="ARBA00004398"/>
    </source>
</evidence>
<dbReference type="GO" id="GO:0005783">
    <property type="term" value="C:endoplasmic reticulum"/>
    <property type="evidence" value="ECO:0007669"/>
    <property type="project" value="TreeGrafter"/>
</dbReference>
<accession>A0A8B7QYM1</accession>
<organism evidence="4 5">
    <name type="scientific">Hipposideros armiger</name>
    <name type="common">Great Himalayan leaf-nosed bat</name>
    <dbReference type="NCBI Taxonomy" id="186990"/>
    <lineage>
        <taxon>Eukaryota</taxon>
        <taxon>Metazoa</taxon>
        <taxon>Chordata</taxon>
        <taxon>Craniata</taxon>
        <taxon>Vertebrata</taxon>
        <taxon>Euteleostomi</taxon>
        <taxon>Mammalia</taxon>
        <taxon>Eutheria</taxon>
        <taxon>Laurasiatheria</taxon>
        <taxon>Chiroptera</taxon>
        <taxon>Yinpterochiroptera</taxon>
        <taxon>Rhinolophoidea</taxon>
        <taxon>Hipposideridae</taxon>
        <taxon>Hipposideros</taxon>
    </lineage>
</organism>
<dbReference type="Pfam" id="PF14948">
    <property type="entry name" value="RESP18"/>
    <property type="match status" value="1"/>
</dbReference>
<name>A0A8B7QYM1_HIPAR</name>
<dbReference type="InterPro" id="IPR029403">
    <property type="entry name" value="RESP18_dom"/>
</dbReference>
<dbReference type="InterPro" id="IPR024833">
    <property type="entry name" value="RESP18"/>
</dbReference>
<dbReference type="OrthoDB" id="9837799at2759"/>
<reference evidence="5" key="1">
    <citation type="submission" date="2025-08" db="UniProtKB">
        <authorList>
            <consortium name="RefSeq"/>
        </authorList>
    </citation>
    <scope>IDENTIFICATION</scope>
    <source>
        <tissue evidence="5">Muscle</tissue>
    </source>
</reference>
<dbReference type="PANTHER" id="PTHR17314:SF0">
    <property type="entry name" value="REGULATED ENDOCRINE-SPECIFIC PROTEIN 18"/>
    <property type="match status" value="1"/>
</dbReference>
<feature type="domain" description="RESP18" evidence="3">
    <location>
        <begin position="31"/>
        <end position="59"/>
    </location>
</feature>
<dbReference type="CTD" id="389075"/>
<comment type="subcellular location">
    <subcellularLocation>
        <location evidence="1">Cytoplasmic vesicle</location>
        <location evidence="1">Secretory vesicle</location>
    </subcellularLocation>
</comment>
<dbReference type="AlphaFoldDB" id="A0A8B7QYM1"/>
<dbReference type="RefSeq" id="XP_019493909.1">
    <property type="nucleotide sequence ID" value="XM_019638364.1"/>
</dbReference>
<evidence type="ECO:0000259" key="3">
    <source>
        <dbReference type="Pfam" id="PF14948"/>
    </source>
</evidence>